<feature type="compositionally biased region" description="Basic and acidic residues" evidence="1">
    <location>
        <begin position="14"/>
        <end position="24"/>
    </location>
</feature>
<protein>
    <recommendedName>
        <fullName evidence="2">Bbp19-like phage domain-containing protein</fullName>
    </recommendedName>
</protein>
<dbReference type="InterPro" id="IPR057447">
    <property type="entry name" value="Bbp19-like_phage"/>
</dbReference>
<evidence type="ECO:0000256" key="1">
    <source>
        <dbReference type="SAM" id="MobiDB-lite"/>
    </source>
</evidence>
<sequence length="108" mass="12703">MSTEHDPLNTAPLEDQRAAEAQEAERLAKQARDDFLWLMGDKRGRRLMWGWLAQARVFQPIFEPSSRIYFNEGMRNFGCMFLTAIHEHCPEAYLQMVREVREAKETTQ</sequence>
<gene>
    <name evidence="3" type="ORF">CAL26_09955</name>
</gene>
<feature type="domain" description="Bbp19-like phage" evidence="2">
    <location>
        <begin position="35"/>
        <end position="97"/>
    </location>
</feature>
<proteinExistence type="predicted"/>
<evidence type="ECO:0000259" key="2">
    <source>
        <dbReference type="Pfam" id="PF25181"/>
    </source>
</evidence>
<dbReference type="Pfam" id="PF25181">
    <property type="entry name" value="Phage_Bbp19"/>
    <property type="match status" value="1"/>
</dbReference>
<evidence type="ECO:0000313" key="4">
    <source>
        <dbReference type="Proteomes" id="UP000216857"/>
    </source>
</evidence>
<organism evidence="3 4">
    <name type="scientific">Bordetella genomosp. 9</name>
    <dbReference type="NCBI Taxonomy" id="1416803"/>
    <lineage>
        <taxon>Bacteria</taxon>
        <taxon>Pseudomonadati</taxon>
        <taxon>Pseudomonadota</taxon>
        <taxon>Betaproteobacteria</taxon>
        <taxon>Burkholderiales</taxon>
        <taxon>Alcaligenaceae</taxon>
        <taxon>Bordetella</taxon>
    </lineage>
</organism>
<dbReference type="AlphaFoldDB" id="A0A261RFE2"/>
<evidence type="ECO:0000313" key="3">
    <source>
        <dbReference type="EMBL" id="OZI23744.1"/>
    </source>
</evidence>
<dbReference type="RefSeq" id="WP_094846705.1">
    <property type="nucleotide sequence ID" value="NZ_NEVJ01000002.1"/>
</dbReference>
<dbReference type="Proteomes" id="UP000216857">
    <property type="component" value="Unassembled WGS sequence"/>
</dbReference>
<feature type="region of interest" description="Disordered" evidence="1">
    <location>
        <begin position="1"/>
        <end position="24"/>
    </location>
</feature>
<dbReference type="OrthoDB" id="7271057at2"/>
<accession>A0A261RFE2</accession>
<reference evidence="3" key="1">
    <citation type="submission" date="2017-05" db="EMBL/GenBank/DDBJ databases">
        <title>Complete and WGS of Bordetella genogroups.</title>
        <authorList>
            <person name="Spilker T."/>
            <person name="Lipuma J."/>
        </authorList>
    </citation>
    <scope>NUCLEOTIDE SEQUENCE</scope>
    <source>
        <strain evidence="3">AU21707</strain>
    </source>
</reference>
<dbReference type="EMBL" id="NEVJ01000002">
    <property type="protein sequence ID" value="OZI23744.1"/>
    <property type="molecule type" value="Genomic_DNA"/>
</dbReference>
<comment type="caution">
    <text evidence="3">The sequence shown here is derived from an EMBL/GenBank/DDBJ whole genome shotgun (WGS) entry which is preliminary data.</text>
</comment>
<name>A0A261RFE2_9BORD</name>
<keyword evidence="4" id="KW-1185">Reference proteome</keyword>